<dbReference type="EMBL" id="QNRR01000006">
    <property type="protein sequence ID" value="RBP42627.1"/>
    <property type="molecule type" value="Genomic_DNA"/>
</dbReference>
<organism evidence="2 3">
    <name type="scientific">Roseimicrobium gellanilyticum</name>
    <dbReference type="NCBI Taxonomy" id="748857"/>
    <lineage>
        <taxon>Bacteria</taxon>
        <taxon>Pseudomonadati</taxon>
        <taxon>Verrucomicrobiota</taxon>
        <taxon>Verrucomicrobiia</taxon>
        <taxon>Verrucomicrobiales</taxon>
        <taxon>Verrucomicrobiaceae</taxon>
        <taxon>Roseimicrobium</taxon>
    </lineage>
</organism>
<sequence length="83" mass="9080">MRHEALPHAAIVIWLLLVGLLPAFSAVVTALPAIGVERCKRTGKEGGNKNNKDGFHRDGWVDGSKRGGPENPARVITSIWMFF</sequence>
<evidence type="ECO:0000313" key="2">
    <source>
        <dbReference type="EMBL" id="RBP42627.1"/>
    </source>
</evidence>
<evidence type="ECO:0000256" key="1">
    <source>
        <dbReference type="SAM" id="MobiDB-lite"/>
    </source>
</evidence>
<accession>A0A366HIN4</accession>
<protein>
    <submittedName>
        <fullName evidence="2">Uncharacterized protein</fullName>
    </submittedName>
</protein>
<evidence type="ECO:0000313" key="3">
    <source>
        <dbReference type="Proteomes" id="UP000253426"/>
    </source>
</evidence>
<dbReference type="Proteomes" id="UP000253426">
    <property type="component" value="Unassembled WGS sequence"/>
</dbReference>
<feature type="compositionally biased region" description="Basic and acidic residues" evidence="1">
    <location>
        <begin position="40"/>
        <end position="68"/>
    </location>
</feature>
<reference evidence="2 3" key="1">
    <citation type="submission" date="2018-06" db="EMBL/GenBank/DDBJ databases">
        <title>Genomic Encyclopedia of Type Strains, Phase IV (KMG-IV): sequencing the most valuable type-strain genomes for metagenomic binning, comparative biology and taxonomic classification.</title>
        <authorList>
            <person name="Goeker M."/>
        </authorList>
    </citation>
    <scope>NUCLEOTIDE SEQUENCE [LARGE SCALE GENOMIC DNA]</scope>
    <source>
        <strain evidence="2 3">DSM 25532</strain>
    </source>
</reference>
<keyword evidence="3" id="KW-1185">Reference proteome</keyword>
<proteinExistence type="predicted"/>
<feature type="region of interest" description="Disordered" evidence="1">
    <location>
        <begin position="40"/>
        <end position="71"/>
    </location>
</feature>
<name>A0A366HIN4_9BACT</name>
<dbReference type="AlphaFoldDB" id="A0A366HIN4"/>
<gene>
    <name evidence="2" type="ORF">DES53_106336</name>
</gene>
<comment type="caution">
    <text evidence="2">The sequence shown here is derived from an EMBL/GenBank/DDBJ whole genome shotgun (WGS) entry which is preliminary data.</text>
</comment>